<accession>A0A326U026</accession>
<dbReference type="InterPro" id="IPR035930">
    <property type="entry name" value="FomD-like_sf"/>
</dbReference>
<evidence type="ECO:0000313" key="4">
    <source>
        <dbReference type="Proteomes" id="UP000248806"/>
    </source>
</evidence>
<dbReference type="PANTHER" id="PTHR39159">
    <property type="match status" value="1"/>
</dbReference>
<gene>
    <name evidence="3" type="ORF">EI42_05018</name>
</gene>
<dbReference type="InterPro" id="IPR050212">
    <property type="entry name" value="Ntdp-like"/>
</dbReference>
<evidence type="ECO:0000313" key="3">
    <source>
        <dbReference type="EMBL" id="PZW23396.1"/>
    </source>
</evidence>
<comment type="caution">
    <text evidence="3">The sequence shown here is derived from an EMBL/GenBank/DDBJ whole genome shotgun (WGS) entry which is preliminary data.</text>
</comment>
<dbReference type="PANTHER" id="PTHR39159:SF1">
    <property type="entry name" value="UPF0374 PROTEIN YGAC"/>
    <property type="match status" value="1"/>
</dbReference>
<dbReference type="InterPro" id="IPR007295">
    <property type="entry name" value="DUF402"/>
</dbReference>
<sequence>MLLEANVRKMLVSGEQWGGWKGYQLPLSSDYVTIWTPIGTAMQWKPGTWISKAYGISYFWPDQWYTIHLSYYPDGRFREAYCDIVLPNHDYTSSARELIYTDLYIDVVVRDNFSVFTKDHEVFERAAQQYPIVRQVQKQAYQALEQLEQQAKTWSGPFSVLPRRLPTKDVMTLPVEQIRKAFHAALQGPQNSM</sequence>
<evidence type="ECO:0000256" key="1">
    <source>
        <dbReference type="ARBA" id="ARBA00022801"/>
    </source>
</evidence>
<keyword evidence="1" id="KW-0378">Hydrolase</keyword>
<dbReference type="GO" id="GO:0016787">
    <property type="term" value="F:hydrolase activity"/>
    <property type="evidence" value="ECO:0007669"/>
    <property type="project" value="UniProtKB-KW"/>
</dbReference>
<name>A0A326U026_THEHA</name>
<dbReference type="Proteomes" id="UP000248806">
    <property type="component" value="Unassembled WGS sequence"/>
</dbReference>
<keyword evidence="4" id="KW-1185">Reference proteome</keyword>
<feature type="domain" description="DUF402" evidence="2">
    <location>
        <begin position="35"/>
        <end position="154"/>
    </location>
</feature>
<dbReference type="RefSeq" id="WP_170142888.1">
    <property type="nucleotide sequence ID" value="NZ_BIFX01000001.1"/>
</dbReference>
<dbReference type="SUPFAM" id="SSF159234">
    <property type="entry name" value="FomD-like"/>
    <property type="match status" value="1"/>
</dbReference>
<dbReference type="EMBL" id="QKUF01000026">
    <property type="protein sequence ID" value="PZW23396.1"/>
    <property type="molecule type" value="Genomic_DNA"/>
</dbReference>
<organism evidence="3 4">
    <name type="scientific">Thermosporothrix hazakensis</name>
    <dbReference type="NCBI Taxonomy" id="644383"/>
    <lineage>
        <taxon>Bacteria</taxon>
        <taxon>Bacillati</taxon>
        <taxon>Chloroflexota</taxon>
        <taxon>Ktedonobacteria</taxon>
        <taxon>Ktedonobacterales</taxon>
        <taxon>Thermosporotrichaceae</taxon>
        <taxon>Thermosporothrix</taxon>
    </lineage>
</organism>
<dbReference type="Pfam" id="PF04167">
    <property type="entry name" value="DUF402"/>
    <property type="match status" value="1"/>
</dbReference>
<protein>
    <submittedName>
        <fullName evidence="3">Uncharacterized protein DUF402</fullName>
    </submittedName>
</protein>
<reference evidence="3 4" key="1">
    <citation type="submission" date="2018-06" db="EMBL/GenBank/DDBJ databases">
        <title>Genomic Encyclopedia of Archaeal and Bacterial Type Strains, Phase II (KMG-II): from individual species to whole genera.</title>
        <authorList>
            <person name="Goeker M."/>
        </authorList>
    </citation>
    <scope>NUCLEOTIDE SEQUENCE [LARGE SCALE GENOMIC DNA]</scope>
    <source>
        <strain evidence="3 4">ATCC BAA-1881</strain>
    </source>
</reference>
<dbReference type="Gene3D" id="2.40.380.10">
    <property type="entry name" value="FomD-like"/>
    <property type="match status" value="1"/>
</dbReference>
<proteinExistence type="predicted"/>
<evidence type="ECO:0000259" key="2">
    <source>
        <dbReference type="Pfam" id="PF04167"/>
    </source>
</evidence>
<dbReference type="AlphaFoldDB" id="A0A326U026"/>